<keyword evidence="1" id="KW-0175">Coiled coil</keyword>
<gene>
    <name evidence="3" type="ORF">GPECTOR_2g978</name>
</gene>
<comment type="caution">
    <text evidence="3">The sequence shown here is derived from an EMBL/GenBank/DDBJ whole genome shotgun (WGS) entry which is preliminary data.</text>
</comment>
<evidence type="ECO:0000313" key="3">
    <source>
        <dbReference type="EMBL" id="KXZ56096.1"/>
    </source>
</evidence>
<name>A0A150H1S0_GONPE</name>
<dbReference type="OrthoDB" id="550480at2759"/>
<dbReference type="Proteomes" id="UP000075714">
    <property type="component" value="Unassembled WGS sequence"/>
</dbReference>
<organism evidence="3 4">
    <name type="scientific">Gonium pectorale</name>
    <name type="common">Green alga</name>
    <dbReference type="NCBI Taxonomy" id="33097"/>
    <lineage>
        <taxon>Eukaryota</taxon>
        <taxon>Viridiplantae</taxon>
        <taxon>Chlorophyta</taxon>
        <taxon>core chlorophytes</taxon>
        <taxon>Chlorophyceae</taxon>
        <taxon>CS clade</taxon>
        <taxon>Chlamydomonadales</taxon>
        <taxon>Volvocaceae</taxon>
        <taxon>Gonium</taxon>
    </lineage>
</organism>
<accession>A0A150H1S0</accession>
<evidence type="ECO:0000313" key="4">
    <source>
        <dbReference type="Proteomes" id="UP000075714"/>
    </source>
</evidence>
<dbReference type="PANTHER" id="PTHR34491">
    <property type="entry name" value="A-TYPE INCLUSION PROTEIN, PUTATIVE-RELATED"/>
    <property type="match status" value="1"/>
</dbReference>
<dbReference type="EMBL" id="LSYV01000003">
    <property type="protein sequence ID" value="KXZ56096.1"/>
    <property type="molecule type" value="Genomic_DNA"/>
</dbReference>
<feature type="coiled-coil region" evidence="1">
    <location>
        <begin position="908"/>
        <end position="1116"/>
    </location>
</feature>
<feature type="compositionally biased region" description="Gly residues" evidence="2">
    <location>
        <begin position="587"/>
        <end position="597"/>
    </location>
</feature>
<proteinExistence type="predicted"/>
<feature type="compositionally biased region" description="Gly residues" evidence="2">
    <location>
        <begin position="332"/>
        <end position="351"/>
    </location>
</feature>
<dbReference type="PANTHER" id="PTHR34491:SF74">
    <property type="entry name" value="DUF4456 DOMAIN-CONTAINING PROTEIN"/>
    <property type="match status" value="1"/>
</dbReference>
<feature type="compositionally biased region" description="Low complexity" evidence="2">
    <location>
        <begin position="755"/>
        <end position="770"/>
    </location>
</feature>
<protein>
    <submittedName>
        <fullName evidence="3">Uncharacterized protein</fullName>
    </submittedName>
</protein>
<evidence type="ECO:0000256" key="2">
    <source>
        <dbReference type="SAM" id="MobiDB-lite"/>
    </source>
</evidence>
<feature type="region of interest" description="Disordered" evidence="2">
    <location>
        <begin position="329"/>
        <end position="380"/>
    </location>
</feature>
<feature type="compositionally biased region" description="Low complexity" evidence="2">
    <location>
        <begin position="352"/>
        <end position="363"/>
    </location>
</feature>
<dbReference type="AlphaFoldDB" id="A0A150H1S0"/>
<evidence type="ECO:0000256" key="1">
    <source>
        <dbReference type="SAM" id="Coils"/>
    </source>
</evidence>
<reference evidence="4" key="1">
    <citation type="journal article" date="2016" name="Nat. Commun.">
        <title>The Gonium pectorale genome demonstrates co-option of cell cycle regulation during the evolution of multicellularity.</title>
        <authorList>
            <person name="Hanschen E.R."/>
            <person name="Marriage T.N."/>
            <person name="Ferris P.J."/>
            <person name="Hamaji T."/>
            <person name="Toyoda A."/>
            <person name="Fujiyama A."/>
            <person name="Neme R."/>
            <person name="Noguchi H."/>
            <person name="Minakuchi Y."/>
            <person name="Suzuki M."/>
            <person name="Kawai-Toyooka H."/>
            <person name="Smith D.R."/>
            <person name="Sparks H."/>
            <person name="Anderson J."/>
            <person name="Bakaric R."/>
            <person name="Luria V."/>
            <person name="Karger A."/>
            <person name="Kirschner M.W."/>
            <person name="Durand P.M."/>
            <person name="Michod R.E."/>
            <person name="Nozaki H."/>
            <person name="Olson B.J."/>
        </authorList>
    </citation>
    <scope>NUCLEOTIDE SEQUENCE [LARGE SCALE GENOMIC DNA]</scope>
    <source>
        <strain evidence="4">NIES-2863</strain>
    </source>
</reference>
<feature type="region of interest" description="Disordered" evidence="2">
    <location>
        <begin position="584"/>
        <end position="670"/>
    </location>
</feature>
<feature type="region of interest" description="Disordered" evidence="2">
    <location>
        <begin position="856"/>
        <end position="900"/>
    </location>
</feature>
<feature type="region of interest" description="Disordered" evidence="2">
    <location>
        <begin position="738"/>
        <end position="823"/>
    </location>
</feature>
<dbReference type="STRING" id="33097.A0A150H1S0"/>
<feature type="coiled-coil region" evidence="1">
    <location>
        <begin position="1145"/>
        <end position="1193"/>
    </location>
</feature>
<sequence>MAQLPKLLVLHVGVDTDHVHAIFSYREYNRVINAFREKEGLEPASVDPLSCPTWALTRRAGERLWPRGRAAGPGAADPSESLSSARGTVVLLVAAARLFQELLARGQREAAGPREGGAVMGDAAERATEARGDGPSGLWAPRLPPGTAAEWAQRYGQEGMQVVLGVARVRSVRRDAGRCGELFDKGTQAFEEGQFEYLVEFESVAPALVPQVQLAFDTGRLKGRLRGLPMRLRTDWLASQDGDEQLEAALKHYHQEALRLLGCAAAAAAAGTSAASAPGALPQWTPLLPPCRGGRYEAFLRDWPGGLRDWIRAHPGEALPKGLRAFGSASGSDGGAGGSRGGAARGCGAGAASGATAAGPRGQARGRRRRDTCDGSIPSGIYHFREGPRGGQFLVHESKAPEDPDVATAIQAVRAWLDGRPPEARHACEQVTDPCHPCYNNSWSRGMEQQQIKLTARNARGRPFLGIYFGQVMTGQEDVAVSAGDTSGTVGLEAAYGMHLPYAGPVDQGLTLIGDKRRSAMAGINSADWWGTCEKVKGRRNQPCTCATRAQEAPQPNIRFIHLLLKLDEPITLQAYQAPAPPAPLPGGLGASGGAGGASPAASSRSSGEDCVTAALATQGPAAGSGASAGGGELESLEGDTASDPEPCRRRGHGGGSTSAGAESESEAEVRTRYVPLIAVVATRELEDGEEWLASSGYGSPEFYNTMAYNTKQFYYIQDLEKQKRALEAELAALQAQQQRQQQQRQPDRPDEQPGQKQQQQLAQHAGAPQEGSPLDARPTAPSAEGQETGPGPYPALASAERADSAGDAPGVTEPTAVAENPVVQWLPGASPLAGSAPGEGEDPDLAPLEALRRSMQARRREAEAALQREAAARQRQPRRQRVTELSGSLRRATRDRDDAVESRRAAAEASAAEVAALQERVRNLEARERDLTVARERVKRQLREQVAGAACAAEAMRGRVRELESLLDQATRQLANTQEQAAEAANQAARAAAALSSERDRARAELREQAAAAAAAAAALQRRVDELEVNVRDLTASRDGALAAAATQAQVADRAAAAQQARIEELEGRVQQLTAARERLAAEKEQLAAAAAAREAELQRQVQALTARVGELTAEARADAARIAELEGELRGSRRREAEQGQRLSGAEARVAELQGELARAVEECAGERRRREQAEGRLRGLRAAAEAAVQALEV</sequence>
<keyword evidence="4" id="KW-1185">Reference proteome</keyword>